<protein>
    <submittedName>
        <fullName evidence="1">Uncharacterized protein</fullName>
    </submittedName>
</protein>
<evidence type="ECO:0000313" key="1">
    <source>
        <dbReference type="EMBL" id="KAA0720085.1"/>
    </source>
</evidence>
<organism evidence="1 2">
    <name type="scientific">Triplophysa tibetana</name>
    <dbReference type="NCBI Taxonomy" id="1572043"/>
    <lineage>
        <taxon>Eukaryota</taxon>
        <taxon>Metazoa</taxon>
        <taxon>Chordata</taxon>
        <taxon>Craniata</taxon>
        <taxon>Vertebrata</taxon>
        <taxon>Euteleostomi</taxon>
        <taxon>Actinopterygii</taxon>
        <taxon>Neopterygii</taxon>
        <taxon>Teleostei</taxon>
        <taxon>Ostariophysi</taxon>
        <taxon>Cypriniformes</taxon>
        <taxon>Nemacheilidae</taxon>
        <taxon>Triplophysa</taxon>
    </lineage>
</organism>
<reference evidence="1 2" key="1">
    <citation type="journal article" date="2019" name="Mol. Ecol. Resour.">
        <title>Chromosome-level genome assembly of Triplophysa tibetana, a fish adapted to the harsh high-altitude environment of the Tibetan Plateau.</title>
        <authorList>
            <person name="Yang X."/>
            <person name="Liu H."/>
            <person name="Ma Z."/>
            <person name="Zou Y."/>
            <person name="Zou M."/>
            <person name="Mao Y."/>
            <person name="Li X."/>
            <person name="Wang H."/>
            <person name="Chen T."/>
            <person name="Wang W."/>
            <person name="Yang R."/>
        </authorList>
    </citation>
    <scope>NUCLEOTIDE SEQUENCE [LARGE SCALE GENOMIC DNA]</scope>
    <source>
        <strain evidence="1">TTIB1903HZAU</strain>
        <tissue evidence="1">Muscle</tissue>
    </source>
</reference>
<proteinExistence type="predicted"/>
<sequence length="437" mass="49689">MNDDRKTCQTELEQHVSGLKDEQNNDAQNSDRRSLFENDSEIIISSHNLLKAISGEQYYPPFDNSCVSPSGQNICLDLEDAPLSENVLDFVRVEPHLSETTDARQLIFADKHNSVKQDKITQNQTRWSLNDHSKLKRKSSNAASAIQRGETSTSPLMCNLNAKSLKKKDENDCPENLEITTNNADPPKTPNFPCTTRFTGQRKKKLILADLNMNFSPDIVPPPKDNRLCFSNRKDLRVQRKRLTRSGLSVAFCSLNHEEGKYFRQCVESEILSGKCKVKQEQIVCDEHRDTYNCSSDLFVSFQNSTDMNQSNVTEISKVNEAKNVNTSEPGVSDALSFSPCWQSTPVAYQQEVRQKSELSHVRVESLYSKRLELEFFSDIPGLKENGQNQPKVTMSELDRLQIVGVKERFMEKSDVQGKSCNSSINLNEWSRDLFEI</sequence>
<comment type="caution">
    <text evidence="1">The sequence shown here is derived from an EMBL/GenBank/DDBJ whole genome shotgun (WGS) entry which is preliminary data.</text>
</comment>
<keyword evidence="2" id="KW-1185">Reference proteome</keyword>
<accession>A0A5A9PEI6</accession>
<name>A0A5A9PEI6_9TELE</name>
<dbReference type="Proteomes" id="UP000324632">
    <property type="component" value="Chromosome 6"/>
</dbReference>
<dbReference type="AlphaFoldDB" id="A0A5A9PEI6"/>
<dbReference type="EMBL" id="SOYY01000006">
    <property type="protein sequence ID" value="KAA0720085.1"/>
    <property type="molecule type" value="Genomic_DNA"/>
</dbReference>
<evidence type="ECO:0000313" key="2">
    <source>
        <dbReference type="Proteomes" id="UP000324632"/>
    </source>
</evidence>
<gene>
    <name evidence="1" type="ORF">E1301_Tti008288</name>
</gene>